<dbReference type="Proteomes" id="UP000217549">
    <property type="component" value="Chromosome I"/>
</dbReference>
<dbReference type="Pfam" id="PF09709">
    <property type="entry name" value="Cas_Csd1"/>
    <property type="match status" value="1"/>
</dbReference>
<name>A0A285PTM5_9FIRM</name>
<dbReference type="KEGG" id="ehl:EHLA_1974"/>
<dbReference type="NCBIfam" id="TIGR01863">
    <property type="entry name" value="cas_Csd1"/>
    <property type="match status" value="1"/>
</dbReference>
<accession>A0A285PTM5</accession>
<dbReference type="AlphaFoldDB" id="A0A285PTM5"/>
<evidence type="ECO:0000313" key="2">
    <source>
        <dbReference type="Proteomes" id="UP000217549"/>
    </source>
</evidence>
<keyword evidence="2" id="KW-1185">Reference proteome</keyword>
<dbReference type="EMBL" id="LT907978">
    <property type="protein sequence ID" value="SOB72607.1"/>
    <property type="molecule type" value="Genomic_DNA"/>
</dbReference>
<protein>
    <submittedName>
        <fullName evidence="1">CRISPR-associated protein (Cas_Csd1)</fullName>
    </submittedName>
</protein>
<reference evidence="2" key="1">
    <citation type="submission" date="2017-09" db="EMBL/GenBank/DDBJ databases">
        <authorList>
            <person name="Shetty A S."/>
        </authorList>
    </citation>
    <scope>NUCLEOTIDE SEQUENCE [LARGE SCALE GENOMIC DNA]</scope>
</reference>
<gene>
    <name evidence="1" type="ORF">EHLA_1974</name>
</gene>
<sequence length="610" mass="70103">MLIQALCNYYDILSAEGKVLPEGYSKVKIHYLISLTEEGTIDNIINVQREIAESKKEKVVKKLVPKEVKMPERTEKSGIEANILEHRPLYIFGLNRDKKTGELSTEDRTGKAKKSHKAFVEKNLEFIEDLKSPITDAYRQFLLNWNPEDELENKFLLGLGKDYETSGFSFTLSGKSDTTLLYEDIELKKKWDAVYKTDREMENEKIFAQCAITGEEEPIARIHGKIKGVYGGLATGSVLIGFNNNSESSYGNEQSYNSNISEKVMKKYTEALNVLLSSSKHKILLDGMTIVFWAMDKGEEYEDLFLKMLSQTTDKIKAKELSNILQKLMRDGQKGKVLKEHFLELDKIDENVDFYILGLKPNSSRLSVKFIFRKKYADILWNISKFQQELKIVGGLDIVSIHRIYFELTSPEYRMKDDKNNKINPALSAKIFESIIYDTPYPNALLETVVRRVRVDSGSEKLNGVRAGMIKAYINRNYKKEELKMALDKENKGQAYLSGRLFAVLEKLQQEAYQNALNRTIKDSYFSSASMNPQMVFPKLLRLGQAHLKKVSYPVFYNKLIGEIIDSLNGGFPKLLSLKEQGEFIVGYYQQYQSFFEKNEKNASKEEEEK</sequence>
<proteinExistence type="predicted"/>
<evidence type="ECO:0000313" key="1">
    <source>
        <dbReference type="EMBL" id="SOB72607.1"/>
    </source>
</evidence>
<dbReference type="InterPro" id="IPR010144">
    <property type="entry name" value="CRISPR-assoc_prot_Csd1-typ"/>
</dbReference>
<organism evidence="1 2">
    <name type="scientific">Anaerobutyricum hallii</name>
    <dbReference type="NCBI Taxonomy" id="39488"/>
    <lineage>
        <taxon>Bacteria</taxon>
        <taxon>Bacillati</taxon>
        <taxon>Bacillota</taxon>
        <taxon>Clostridia</taxon>
        <taxon>Lachnospirales</taxon>
        <taxon>Lachnospiraceae</taxon>
        <taxon>Anaerobutyricum</taxon>
    </lineage>
</organism>
<dbReference type="RefSeq" id="WP_096240537.1">
    <property type="nucleotide sequence ID" value="NZ_LT907978.1"/>
</dbReference>